<protein>
    <submittedName>
        <fullName evidence="2">Uncharacterized protein</fullName>
    </submittedName>
</protein>
<evidence type="ECO:0000313" key="2">
    <source>
        <dbReference type="EMBL" id="KAK4174080.1"/>
    </source>
</evidence>
<dbReference type="EMBL" id="MU866302">
    <property type="protein sequence ID" value="KAK4174080.1"/>
    <property type="molecule type" value="Genomic_DNA"/>
</dbReference>
<feature type="region of interest" description="Disordered" evidence="1">
    <location>
        <begin position="309"/>
        <end position="351"/>
    </location>
</feature>
<feature type="compositionally biased region" description="Basic and acidic residues" evidence="1">
    <location>
        <begin position="309"/>
        <end position="326"/>
    </location>
</feature>
<reference evidence="2" key="1">
    <citation type="journal article" date="2023" name="Mol. Phylogenet. Evol.">
        <title>Genome-scale phylogeny and comparative genomics of the fungal order Sordariales.</title>
        <authorList>
            <person name="Hensen N."/>
            <person name="Bonometti L."/>
            <person name="Westerberg I."/>
            <person name="Brannstrom I.O."/>
            <person name="Guillou S."/>
            <person name="Cros-Aarteil S."/>
            <person name="Calhoun S."/>
            <person name="Haridas S."/>
            <person name="Kuo A."/>
            <person name="Mondo S."/>
            <person name="Pangilinan J."/>
            <person name="Riley R."/>
            <person name="LaButti K."/>
            <person name="Andreopoulos B."/>
            <person name="Lipzen A."/>
            <person name="Chen C."/>
            <person name="Yan M."/>
            <person name="Daum C."/>
            <person name="Ng V."/>
            <person name="Clum A."/>
            <person name="Steindorff A."/>
            <person name="Ohm R.A."/>
            <person name="Martin F."/>
            <person name="Silar P."/>
            <person name="Natvig D.O."/>
            <person name="Lalanne C."/>
            <person name="Gautier V."/>
            <person name="Ament-Velasquez S.L."/>
            <person name="Kruys A."/>
            <person name="Hutchinson M.I."/>
            <person name="Powell A.J."/>
            <person name="Barry K."/>
            <person name="Miller A.N."/>
            <person name="Grigoriev I.V."/>
            <person name="Debuchy R."/>
            <person name="Gladieux P."/>
            <person name="Hiltunen Thoren M."/>
            <person name="Johannesson H."/>
        </authorList>
    </citation>
    <scope>NUCLEOTIDE SEQUENCE</scope>
    <source>
        <strain evidence="2">CBS 892.96</strain>
    </source>
</reference>
<dbReference type="AlphaFoldDB" id="A0AAN6W321"/>
<comment type="caution">
    <text evidence="2">The sequence shown here is derived from an EMBL/GenBank/DDBJ whole genome shotgun (WGS) entry which is preliminary data.</text>
</comment>
<feature type="compositionally biased region" description="Basic and acidic residues" evidence="1">
    <location>
        <begin position="56"/>
        <end position="66"/>
    </location>
</feature>
<sequence>MAVSVLTEEEVELVLLELRALYRDGNNNNNNGQSSITPANKPPSPTSEEDATGIHNDLEHTHDNDHNNTCTCHINPSTTPPPNQSPYLLPTPPLTIILKSYPDFQQWFHSLLTAATTLNLQGLFCDLGKMFSRPSPMDLKKVFARDIDSEEHFQGRTISGPYWFTVLSRPKPPVIWDYFPRLFLHRLTLTEQKSVVEKIVRDDFTARWGALEGRGRIVWGPPSRVKETRLGTDKLTEEERKEWEGVKGGGLLRRVMDPVGGVVFEVRKRGGGKKGGRRRDDDVGEWGGAGGLRKLVLGCIRVLLVEEEERKRAEEEEEGEERKRAEEEEEEEEKEERKRAVREGKKKEERV</sequence>
<accession>A0AAN6W321</accession>
<evidence type="ECO:0000256" key="1">
    <source>
        <dbReference type="SAM" id="MobiDB-lite"/>
    </source>
</evidence>
<name>A0AAN6W321_9PEZI</name>
<organism evidence="2 3">
    <name type="scientific">Triangularia setosa</name>
    <dbReference type="NCBI Taxonomy" id="2587417"/>
    <lineage>
        <taxon>Eukaryota</taxon>
        <taxon>Fungi</taxon>
        <taxon>Dikarya</taxon>
        <taxon>Ascomycota</taxon>
        <taxon>Pezizomycotina</taxon>
        <taxon>Sordariomycetes</taxon>
        <taxon>Sordariomycetidae</taxon>
        <taxon>Sordariales</taxon>
        <taxon>Podosporaceae</taxon>
        <taxon>Triangularia</taxon>
    </lineage>
</organism>
<proteinExistence type="predicted"/>
<keyword evidence="3" id="KW-1185">Reference proteome</keyword>
<evidence type="ECO:0000313" key="3">
    <source>
        <dbReference type="Proteomes" id="UP001302321"/>
    </source>
</evidence>
<feature type="compositionally biased region" description="Basic and acidic residues" evidence="1">
    <location>
        <begin position="335"/>
        <end position="351"/>
    </location>
</feature>
<reference evidence="2" key="2">
    <citation type="submission" date="2023-05" db="EMBL/GenBank/DDBJ databases">
        <authorList>
            <consortium name="Lawrence Berkeley National Laboratory"/>
            <person name="Steindorff A."/>
            <person name="Hensen N."/>
            <person name="Bonometti L."/>
            <person name="Westerberg I."/>
            <person name="Brannstrom I.O."/>
            <person name="Guillou S."/>
            <person name="Cros-Aarteil S."/>
            <person name="Calhoun S."/>
            <person name="Haridas S."/>
            <person name="Kuo A."/>
            <person name="Mondo S."/>
            <person name="Pangilinan J."/>
            <person name="Riley R."/>
            <person name="Labutti K."/>
            <person name="Andreopoulos B."/>
            <person name="Lipzen A."/>
            <person name="Chen C."/>
            <person name="Yanf M."/>
            <person name="Daum C."/>
            <person name="Ng V."/>
            <person name="Clum A."/>
            <person name="Ohm R."/>
            <person name="Martin F."/>
            <person name="Silar P."/>
            <person name="Natvig D."/>
            <person name="Lalanne C."/>
            <person name="Gautier V."/>
            <person name="Ament-Velasquez S.L."/>
            <person name="Kruys A."/>
            <person name="Hutchinson M.I."/>
            <person name="Powell A.J."/>
            <person name="Barry K."/>
            <person name="Miller A.N."/>
            <person name="Grigoriev I.V."/>
            <person name="Debuchy R."/>
            <person name="Gladieux P."/>
            <person name="Thoren M.H."/>
            <person name="Johannesson H."/>
        </authorList>
    </citation>
    <scope>NUCLEOTIDE SEQUENCE</scope>
    <source>
        <strain evidence="2">CBS 892.96</strain>
    </source>
</reference>
<dbReference type="Proteomes" id="UP001302321">
    <property type="component" value="Unassembled WGS sequence"/>
</dbReference>
<gene>
    <name evidence="2" type="ORF">QBC36DRAFT_292790</name>
</gene>
<feature type="region of interest" description="Disordered" evidence="1">
    <location>
        <begin position="25"/>
        <end position="87"/>
    </location>
</feature>
<feature type="compositionally biased region" description="Pro residues" evidence="1">
    <location>
        <begin position="78"/>
        <end position="87"/>
    </location>
</feature>